<feature type="coiled-coil region" evidence="1">
    <location>
        <begin position="70"/>
        <end position="193"/>
    </location>
</feature>
<evidence type="ECO:0000256" key="3">
    <source>
        <dbReference type="SAM" id="Phobius"/>
    </source>
</evidence>
<accession>A0A1M3T5F0</accession>
<gene>
    <name evidence="4" type="ORF">ASPFODRAFT_144636</name>
</gene>
<feature type="region of interest" description="Disordered" evidence="2">
    <location>
        <begin position="444"/>
        <end position="511"/>
    </location>
</feature>
<feature type="transmembrane region" description="Helical" evidence="3">
    <location>
        <begin position="6"/>
        <end position="27"/>
    </location>
</feature>
<dbReference type="VEuPathDB" id="FungiDB:ASPFODRAFT_144636"/>
<keyword evidence="3" id="KW-0812">Transmembrane</keyword>
<evidence type="ECO:0000256" key="2">
    <source>
        <dbReference type="SAM" id="MobiDB-lite"/>
    </source>
</evidence>
<protein>
    <submittedName>
        <fullName evidence="4">Uncharacterized protein</fullName>
    </submittedName>
</protein>
<dbReference type="EMBL" id="KV878249">
    <property type="protein sequence ID" value="OJZ81968.1"/>
    <property type="molecule type" value="Genomic_DNA"/>
</dbReference>
<evidence type="ECO:0000313" key="5">
    <source>
        <dbReference type="Proteomes" id="UP000184063"/>
    </source>
</evidence>
<evidence type="ECO:0000313" key="4">
    <source>
        <dbReference type="EMBL" id="OJZ81968.1"/>
    </source>
</evidence>
<sequence>MKLNSLVLIIFYFCVVTFISISLLLIMAPGSQNSRSKDKAEKADKSDKADKPIASAIKDLKASATAVLQHLEHFETAENLQRQVKELNQQLKEANEKVEKAQEEQKQNDITKEELTKSFEQRILKWKEREHKLEAQLKEERTKAELSSQKKDRKWEEHLEKYERKLRKLEEDLECERDRNTDLNSRLRQTKKTLDGLRGDFHIVPLEQDFFSKSFKNLEDKLFDLTERFFKGPFQPFDQGQHHFPRTSQPMLFTYAEYHPVPCARIAQSLIADRLARDVFKPMYIASPKRLKSMGDALQRSENEPRQKAILRSLLFKTFREEEEEQQRDIIKSVTSELLHELEAMLSSEGNSVFEEELITYLETAADIWSQLKRGSDWVLASSIWHHNFTAWNKTRGPSSSTAVGQQRLLPGPSWVVMFPQMYVDGNDSLFYPGSLWSIDPAPVEEKRNAQSPRARRVSASRSSKSPTVAEASSDPGATAYRSLALRDKVSETGRKVSSDSEGQRRCKSTC</sequence>
<keyword evidence="3" id="KW-1133">Transmembrane helix</keyword>
<feature type="compositionally biased region" description="Low complexity" evidence="2">
    <location>
        <begin position="460"/>
        <end position="470"/>
    </location>
</feature>
<keyword evidence="3" id="KW-0472">Membrane</keyword>
<name>A0A1M3T5F0_ASPLC</name>
<reference evidence="5" key="1">
    <citation type="journal article" date="2017" name="Genome Biol.">
        <title>Comparative genomics reveals high biological diversity and specific adaptations in the industrially and medically important fungal genus Aspergillus.</title>
        <authorList>
            <person name="de Vries R.P."/>
            <person name="Riley R."/>
            <person name="Wiebenga A."/>
            <person name="Aguilar-Osorio G."/>
            <person name="Amillis S."/>
            <person name="Uchima C.A."/>
            <person name="Anderluh G."/>
            <person name="Asadollahi M."/>
            <person name="Askin M."/>
            <person name="Barry K."/>
            <person name="Battaglia E."/>
            <person name="Bayram O."/>
            <person name="Benocci T."/>
            <person name="Braus-Stromeyer S.A."/>
            <person name="Caldana C."/>
            <person name="Canovas D."/>
            <person name="Cerqueira G.C."/>
            <person name="Chen F."/>
            <person name="Chen W."/>
            <person name="Choi C."/>
            <person name="Clum A."/>
            <person name="Dos Santos R.A."/>
            <person name="Damasio A.R."/>
            <person name="Diallinas G."/>
            <person name="Emri T."/>
            <person name="Fekete E."/>
            <person name="Flipphi M."/>
            <person name="Freyberg S."/>
            <person name="Gallo A."/>
            <person name="Gournas C."/>
            <person name="Habgood R."/>
            <person name="Hainaut M."/>
            <person name="Harispe M.L."/>
            <person name="Henrissat B."/>
            <person name="Hilden K.S."/>
            <person name="Hope R."/>
            <person name="Hossain A."/>
            <person name="Karabika E."/>
            <person name="Karaffa L."/>
            <person name="Karanyi Z."/>
            <person name="Krasevec N."/>
            <person name="Kuo A."/>
            <person name="Kusch H."/>
            <person name="LaButti K."/>
            <person name="Lagendijk E.L."/>
            <person name="Lapidus A."/>
            <person name="Levasseur A."/>
            <person name="Lindquist E."/>
            <person name="Lipzen A."/>
            <person name="Logrieco A.F."/>
            <person name="MacCabe A."/>
            <person name="Maekelae M.R."/>
            <person name="Malavazi I."/>
            <person name="Melin P."/>
            <person name="Meyer V."/>
            <person name="Mielnichuk N."/>
            <person name="Miskei M."/>
            <person name="Molnar A.P."/>
            <person name="Mule G."/>
            <person name="Ngan C.Y."/>
            <person name="Orejas M."/>
            <person name="Orosz E."/>
            <person name="Ouedraogo J.P."/>
            <person name="Overkamp K.M."/>
            <person name="Park H.-S."/>
            <person name="Perrone G."/>
            <person name="Piumi F."/>
            <person name="Punt P.J."/>
            <person name="Ram A.F."/>
            <person name="Ramon A."/>
            <person name="Rauscher S."/>
            <person name="Record E."/>
            <person name="Riano-Pachon D.M."/>
            <person name="Robert V."/>
            <person name="Roehrig J."/>
            <person name="Ruller R."/>
            <person name="Salamov A."/>
            <person name="Salih N.S."/>
            <person name="Samson R.A."/>
            <person name="Sandor E."/>
            <person name="Sanguinetti M."/>
            <person name="Schuetze T."/>
            <person name="Sepcic K."/>
            <person name="Shelest E."/>
            <person name="Sherlock G."/>
            <person name="Sophianopoulou V."/>
            <person name="Squina F.M."/>
            <person name="Sun H."/>
            <person name="Susca A."/>
            <person name="Todd R.B."/>
            <person name="Tsang A."/>
            <person name="Unkles S.E."/>
            <person name="van de Wiele N."/>
            <person name="van Rossen-Uffink D."/>
            <person name="Oliveira J.V."/>
            <person name="Vesth T.C."/>
            <person name="Visser J."/>
            <person name="Yu J.-H."/>
            <person name="Zhou M."/>
            <person name="Andersen M.R."/>
            <person name="Archer D.B."/>
            <person name="Baker S.E."/>
            <person name="Benoit I."/>
            <person name="Brakhage A.A."/>
            <person name="Braus G.H."/>
            <person name="Fischer R."/>
            <person name="Frisvad J.C."/>
            <person name="Goldman G.H."/>
            <person name="Houbraken J."/>
            <person name="Oakley B."/>
            <person name="Pocsi I."/>
            <person name="Scazzocchio C."/>
            <person name="Seiboth B."/>
            <person name="vanKuyk P.A."/>
            <person name="Wortman J."/>
            <person name="Dyer P.S."/>
            <person name="Grigoriev I.V."/>
        </authorList>
    </citation>
    <scope>NUCLEOTIDE SEQUENCE [LARGE SCALE GENOMIC DNA]</scope>
    <source>
        <strain evidence="5">CBS 106.47</strain>
    </source>
</reference>
<dbReference type="Proteomes" id="UP000184063">
    <property type="component" value="Unassembled WGS sequence"/>
</dbReference>
<evidence type="ECO:0000256" key="1">
    <source>
        <dbReference type="SAM" id="Coils"/>
    </source>
</evidence>
<feature type="compositionally biased region" description="Basic and acidic residues" evidence="2">
    <location>
        <begin position="485"/>
        <end position="505"/>
    </location>
</feature>
<dbReference type="AlphaFoldDB" id="A0A1M3T5F0"/>
<dbReference type="OrthoDB" id="4486611at2759"/>
<proteinExistence type="predicted"/>
<keyword evidence="1" id="KW-0175">Coiled coil</keyword>
<organism evidence="4 5">
    <name type="scientific">Aspergillus luchuensis (strain CBS 106.47)</name>
    <dbReference type="NCBI Taxonomy" id="1137211"/>
    <lineage>
        <taxon>Eukaryota</taxon>
        <taxon>Fungi</taxon>
        <taxon>Dikarya</taxon>
        <taxon>Ascomycota</taxon>
        <taxon>Pezizomycotina</taxon>
        <taxon>Eurotiomycetes</taxon>
        <taxon>Eurotiomycetidae</taxon>
        <taxon>Eurotiales</taxon>
        <taxon>Aspergillaceae</taxon>
        <taxon>Aspergillus</taxon>
        <taxon>Aspergillus subgen. Circumdati</taxon>
    </lineage>
</organism>